<dbReference type="AlphaFoldDB" id="A0AAW3X091"/>
<evidence type="ECO:0000313" key="3">
    <source>
        <dbReference type="Proteomes" id="UP000653904"/>
    </source>
</evidence>
<evidence type="ECO:0000256" key="1">
    <source>
        <dbReference type="SAM" id="SignalP"/>
    </source>
</evidence>
<dbReference type="EMBL" id="JACOOW010000003">
    <property type="protein sequence ID" value="MBC5655823.1"/>
    <property type="molecule type" value="Genomic_DNA"/>
</dbReference>
<organism evidence="2 3">
    <name type="scientific">Clostridium segne</name>
    <dbReference type="NCBI Taxonomy" id="2763038"/>
    <lineage>
        <taxon>Bacteria</taxon>
        <taxon>Bacillati</taxon>
        <taxon>Bacillota</taxon>
        <taxon>Clostridia</taxon>
        <taxon>Eubacteriales</taxon>
        <taxon>Clostridiaceae</taxon>
        <taxon>Clostridium</taxon>
    </lineage>
</organism>
<comment type="caution">
    <text evidence="2">The sequence shown here is derived from an EMBL/GenBank/DDBJ whole genome shotgun (WGS) entry which is preliminary data.</text>
</comment>
<sequence>MRKKLYTLICAGLIMAASVITVHAAEMESINGVAIETADYNSTHLVDENTSEGIARGVEQRGRIIDTAISSISNLGKGDVGIFIQTLAHIECDKIKNIAILQRLEDGDKWVEVSRYTYDASKEDFPTEPLVGMTNDFTVKNQKTGYYYRVVGVHYVESNGKGQSFMTKTDGIKITEYGD</sequence>
<dbReference type="Proteomes" id="UP000653904">
    <property type="component" value="Unassembled WGS sequence"/>
</dbReference>
<name>A0AAW3X091_9CLOT</name>
<feature type="chain" id="PRO_5043957872" description="Cell wall hydrolase" evidence="1">
    <location>
        <begin position="25"/>
        <end position="179"/>
    </location>
</feature>
<dbReference type="RefSeq" id="WP_118652628.1">
    <property type="nucleotide sequence ID" value="NZ_JACOOW010000003.1"/>
</dbReference>
<evidence type="ECO:0008006" key="4">
    <source>
        <dbReference type="Google" id="ProtNLM"/>
    </source>
</evidence>
<reference evidence="2 3" key="1">
    <citation type="submission" date="2020-08" db="EMBL/GenBank/DDBJ databases">
        <title>Genome public.</title>
        <authorList>
            <person name="Liu C."/>
            <person name="Sun Q."/>
        </authorList>
    </citation>
    <scope>NUCLEOTIDE SEQUENCE [LARGE SCALE GENOMIC DNA]</scope>
    <source>
        <strain evidence="2 3">BX14</strain>
    </source>
</reference>
<protein>
    <recommendedName>
        <fullName evidence="4">Cell wall hydrolase</fullName>
    </recommendedName>
</protein>
<accession>A0AAW3X091</accession>
<evidence type="ECO:0000313" key="2">
    <source>
        <dbReference type="EMBL" id="MBC5655823.1"/>
    </source>
</evidence>
<feature type="signal peptide" evidence="1">
    <location>
        <begin position="1"/>
        <end position="24"/>
    </location>
</feature>
<gene>
    <name evidence="2" type="ORF">H8S19_01840</name>
</gene>
<keyword evidence="3" id="KW-1185">Reference proteome</keyword>
<keyword evidence="1" id="KW-0732">Signal</keyword>
<proteinExistence type="predicted"/>